<evidence type="ECO:0000313" key="3">
    <source>
        <dbReference type="Proteomes" id="UP001430953"/>
    </source>
</evidence>
<gene>
    <name evidence="2" type="ORF">PUN28_008080</name>
</gene>
<evidence type="ECO:0008006" key="4">
    <source>
        <dbReference type="Google" id="ProtNLM"/>
    </source>
</evidence>
<dbReference type="AlphaFoldDB" id="A0AAW2FWK7"/>
<keyword evidence="3" id="KW-1185">Reference proteome</keyword>
<keyword evidence="1" id="KW-1133">Transmembrane helix</keyword>
<accession>A0AAW2FWK7</accession>
<proteinExistence type="predicted"/>
<keyword evidence="1" id="KW-0472">Membrane</keyword>
<evidence type="ECO:0000313" key="2">
    <source>
        <dbReference type="EMBL" id="KAL0120178.1"/>
    </source>
</evidence>
<name>A0AAW2FWK7_9HYME</name>
<comment type="caution">
    <text evidence="2">The sequence shown here is derived from an EMBL/GenBank/DDBJ whole genome shotgun (WGS) entry which is preliminary data.</text>
</comment>
<protein>
    <recommendedName>
        <fullName evidence="4">Secreted protein</fullName>
    </recommendedName>
</protein>
<reference evidence="2 3" key="1">
    <citation type="submission" date="2023-03" db="EMBL/GenBank/DDBJ databases">
        <title>High recombination rates correlate with genetic variation in Cardiocondyla obscurior ants.</title>
        <authorList>
            <person name="Errbii M."/>
        </authorList>
    </citation>
    <scope>NUCLEOTIDE SEQUENCE [LARGE SCALE GENOMIC DNA]</scope>
    <source>
        <strain evidence="2">Alpha-2009</strain>
        <tissue evidence="2">Whole body</tissue>
    </source>
</reference>
<feature type="transmembrane region" description="Helical" evidence="1">
    <location>
        <begin position="74"/>
        <end position="96"/>
    </location>
</feature>
<sequence>MPFFIVSCLAGIIACGFFYTQTHTRTHYKCQHRSIYIQCRNTLHTRISKQKIDLESRNARDRIRRVSSPRLSPLLFLFFRFARVFCTLCNMCIYLYY</sequence>
<organism evidence="2 3">
    <name type="scientific">Cardiocondyla obscurior</name>
    <dbReference type="NCBI Taxonomy" id="286306"/>
    <lineage>
        <taxon>Eukaryota</taxon>
        <taxon>Metazoa</taxon>
        <taxon>Ecdysozoa</taxon>
        <taxon>Arthropoda</taxon>
        <taxon>Hexapoda</taxon>
        <taxon>Insecta</taxon>
        <taxon>Pterygota</taxon>
        <taxon>Neoptera</taxon>
        <taxon>Endopterygota</taxon>
        <taxon>Hymenoptera</taxon>
        <taxon>Apocrita</taxon>
        <taxon>Aculeata</taxon>
        <taxon>Formicoidea</taxon>
        <taxon>Formicidae</taxon>
        <taxon>Myrmicinae</taxon>
        <taxon>Cardiocondyla</taxon>
    </lineage>
</organism>
<dbReference type="Proteomes" id="UP001430953">
    <property type="component" value="Unassembled WGS sequence"/>
</dbReference>
<keyword evidence="1" id="KW-0812">Transmembrane</keyword>
<evidence type="ECO:0000256" key="1">
    <source>
        <dbReference type="SAM" id="Phobius"/>
    </source>
</evidence>
<dbReference type="EMBL" id="JADYXP020000007">
    <property type="protein sequence ID" value="KAL0120178.1"/>
    <property type="molecule type" value="Genomic_DNA"/>
</dbReference>